<dbReference type="EMBL" id="JARKHS020009952">
    <property type="protein sequence ID" value="KAK8779296.1"/>
    <property type="molecule type" value="Genomic_DNA"/>
</dbReference>
<dbReference type="Proteomes" id="UP001321473">
    <property type="component" value="Unassembled WGS sequence"/>
</dbReference>
<sequence length="73" mass="7877">MIKMKKVSNEPLCPSVNVLPSYGQAALRYRDYETGRTTYINRGRGIGRAPGLVGDPGLDVARIGWGTELVGAL</sequence>
<proteinExistence type="predicted"/>
<accession>A0AAQ4EWR4</accession>
<reference evidence="1 2" key="1">
    <citation type="journal article" date="2023" name="Arcadia Sci">
        <title>De novo assembly of a long-read Amblyomma americanum tick genome.</title>
        <authorList>
            <person name="Chou S."/>
            <person name="Poskanzer K.E."/>
            <person name="Rollins M."/>
            <person name="Thuy-Boun P.S."/>
        </authorList>
    </citation>
    <scope>NUCLEOTIDE SEQUENCE [LARGE SCALE GENOMIC DNA]</scope>
    <source>
        <strain evidence="1">F_SG_1</strain>
        <tissue evidence="1">Salivary glands</tissue>
    </source>
</reference>
<organism evidence="1 2">
    <name type="scientific">Amblyomma americanum</name>
    <name type="common">Lone star tick</name>
    <dbReference type="NCBI Taxonomy" id="6943"/>
    <lineage>
        <taxon>Eukaryota</taxon>
        <taxon>Metazoa</taxon>
        <taxon>Ecdysozoa</taxon>
        <taxon>Arthropoda</taxon>
        <taxon>Chelicerata</taxon>
        <taxon>Arachnida</taxon>
        <taxon>Acari</taxon>
        <taxon>Parasitiformes</taxon>
        <taxon>Ixodida</taxon>
        <taxon>Ixodoidea</taxon>
        <taxon>Ixodidae</taxon>
        <taxon>Amblyomminae</taxon>
        <taxon>Amblyomma</taxon>
    </lineage>
</organism>
<gene>
    <name evidence="1" type="ORF">V5799_019363</name>
</gene>
<protein>
    <submittedName>
        <fullName evidence="1">Uncharacterized protein</fullName>
    </submittedName>
</protein>
<keyword evidence="2" id="KW-1185">Reference proteome</keyword>
<comment type="caution">
    <text evidence="1">The sequence shown here is derived from an EMBL/GenBank/DDBJ whole genome shotgun (WGS) entry which is preliminary data.</text>
</comment>
<evidence type="ECO:0000313" key="1">
    <source>
        <dbReference type="EMBL" id="KAK8779296.1"/>
    </source>
</evidence>
<name>A0AAQ4EWR4_AMBAM</name>
<dbReference type="AlphaFoldDB" id="A0AAQ4EWR4"/>
<evidence type="ECO:0000313" key="2">
    <source>
        <dbReference type="Proteomes" id="UP001321473"/>
    </source>
</evidence>